<reference evidence="1" key="1">
    <citation type="submission" date="2022-05" db="EMBL/GenBank/DDBJ databases">
        <title>Alysiella filiformis genome sequencing.</title>
        <authorList>
            <person name="Viehboeck T."/>
        </authorList>
    </citation>
    <scope>NUCLEOTIDE SEQUENCE</scope>
    <source>
        <strain evidence="1">DSM 2580</strain>
    </source>
</reference>
<dbReference type="RefSeq" id="WP_027021889.1">
    <property type="nucleotide sequence ID" value="NZ_CP097501.1"/>
</dbReference>
<name>A0AAE9KZN4_9NEIS</name>
<evidence type="ECO:0000313" key="2">
    <source>
        <dbReference type="Proteomes" id="UP001056819"/>
    </source>
</evidence>
<gene>
    <name evidence="1" type="ORF">LNQ82_02400</name>
</gene>
<dbReference type="AlphaFoldDB" id="A0AAE9KZN4"/>
<dbReference type="EMBL" id="CP097501">
    <property type="protein sequence ID" value="URD68033.1"/>
    <property type="molecule type" value="Genomic_DNA"/>
</dbReference>
<dbReference type="Proteomes" id="UP001056819">
    <property type="component" value="Chromosome"/>
</dbReference>
<accession>A0AAE9KZN4</accession>
<protein>
    <submittedName>
        <fullName evidence="1">Uncharacterized protein</fullName>
    </submittedName>
</protein>
<sequence length="191" mass="22022">MDLTVQVTKNADELFPKELEGDKKHYLISHIDLHGTIHLIFSSALSIRQFSLSLIQEAVYGQISEKCFQPLMEDDGYLCIIDGVRMGVNSGTLFIFYDEIPEAQLPNKIFIGKDFKLTQLQTEPFNHQLFLFADSNLYKNHAYLTFPSRKLMYLFGLDLLHQFIIKGTKQLQSTELFIPTKGKNIKIQLMQ</sequence>
<proteinExistence type="predicted"/>
<evidence type="ECO:0000313" key="1">
    <source>
        <dbReference type="EMBL" id="URD68033.1"/>
    </source>
</evidence>
<organism evidence="1 2">
    <name type="scientific">Conchiformibius steedae DSM 2580</name>
    <dbReference type="NCBI Taxonomy" id="1121352"/>
    <lineage>
        <taxon>Bacteria</taxon>
        <taxon>Pseudomonadati</taxon>
        <taxon>Pseudomonadota</taxon>
        <taxon>Betaproteobacteria</taxon>
        <taxon>Neisseriales</taxon>
        <taxon>Neisseriaceae</taxon>
        <taxon>Conchiformibius</taxon>
    </lineage>
</organism>